<dbReference type="GO" id="GO:0051903">
    <property type="term" value="F:S-(hydroxymethyl)glutathione dehydrogenase [NAD(P)+] activity"/>
    <property type="evidence" value="ECO:0007669"/>
    <property type="project" value="TreeGrafter"/>
</dbReference>
<evidence type="ECO:0000256" key="6">
    <source>
        <dbReference type="ARBA" id="ARBA00023027"/>
    </source>
</evidence>
<dbReference type="InterPro" id="IPR011032">
    <property type="entry name" value="GroES-like_sf"/>
</dbReference>
<keyword evidence="6" id="KW-0520">NAD</keyword>
<dbReference type="GeneID" id="87015480"/>
<dbReference type="InterPro" id="IPR013149">
    <property type="entry name" value="ADH-like_C"/>
</dbReference>
<dbReference type="Gene3D" id="3.90.180.10">
    <property type="entry name" value="Medium-chain alcohol dehydrogenases, catalytic domain"/>
    <property type="match status" value="1"/>
</dbReference>
<evidence type="ECO:0000256" key="2">
    <source>
        <dbReference type="ARBA" id="ARBA00008072"/>
    </source>
</evidence>
<protein>
    <submittedName>
        <fullName evidence="9">Zn-dependent alcohol dehydrogenase</fullName>
    </submittedName>
</protein>
<dbReference type="Pfam" id="PF08240">
    <property type="entry name" value="ADH_N"/>
    <property type="match status" value="1"/>
</dbReference>
<keyword evidence="5" id="KW-0560">Oxidoreductase</keyword>
<dbReference type="AlphaFoldDB" id="A0AAJ6ASH9"/>
<dbReference type="GO" id="GO:0005829">
    <property type="term" value="C:cytosol"/>
    <property type="evidence" value="ECO:0007669"/>
    <property type="project" value="TreeGrafter"/>
</dbReference>
<dbReference type="Gene3D" id="3.40.50.720">
    <property type="entry name" value="NAD(P)-binding Rossmann-like Domain"/>
    <property type="match status" value="1"/>
</dbReference>
<keyword evidence="3 7" id="KW-0479">Metal-binding</keyword>
<evidence type="ECO:0000256" key="7">
    <source>
        <dbReference type="RuleBase" id="RU361277"/>
    </source>
</evidence>
<evidence type="ECO:0000313" key="10">
    <source>
        <dbReference type="Proteomes" id="UP001214756"/>
    </source>
</evidence>
<organism evidence="9 10">
    <name type="scientific">Microbacterium maritypicum</name>
    <name type="common">Microbacterium liquefaciens</name>
    <dbReference type="NCBI Taxonomy" id="33918"/>
    <lineage>
        <taxon>Bacteria</taxon>
        <taxon>Bacillati</taxon>
        <taxon>Actinomycetota</taxon>
        <taxon>Actinomycetes</taxon>
        <taxon>Micrococcales</taxon>
        <taxon>Microbacteriaceae</taxon>
        <taxon>Microbacterium</taxon>
    </lineage>
</organism>
<dbReference type="Pfam" id="PF00107">
    <property type="entry name" value="ADH_zinc_N"/>
    <property type="match status" value="1"/>
</dbReference>
<reference evidence="9" key="1">
    <citation type="submission" date="2023-02" db="EMBL/GenBank/DDBJ databases">
        <title>Genome sequence of Microbacterium liquefaciens B1075.</title>
        <authorList>
            <person name="Cao J."/>
            <person name="Li X."/>
        </authorList>
    </citation>
    <scope>NUCLEOTIDE SEQUENCE</scope>
    <source>
        <strain evidence="9">B1075</strain>
    </source>
</reference>
<dbReference type="InterPro" id="IPR036291">
    <property type="entry name" value="NAD(P)-bd_dom_sf"/>
</dbReference>
<dbReference type="InterPro" id="IPR002328">
    <property type="entry name" value="ADH_Zn_CS"/>
</dbReference>
<dbReference type="RefSeq" id="WP_017830387.1">
    <property type="nucleotide sequence ID" value="NZ_CBDRLE010000001.1"/>
</dbReference>
<dbReference type="SMART" id="SM00829">
    <property type="entry name" value="PKS_ER"/>
    <property type="match status" value="1"/>
</dbReference>
<dbReference type="PANTHER" id="PTHR43880">
    <property type="entry name" value="ALCOHOL DEHYDROGENASE"/>
    <property type="match status" value="1"/>
</dbReference>
<dbReference type="GO" id="GO:0046294">
    <property type="term" value="P:formaldehyde catabolic process"/>
    <property type="evidence" value="ECO:0007669"/>
    <property type="project" value="TreeGrafter"/>
</dbReference>
<dbReference type="FunFam" id="3.40.50.720:FF:000003">
    <property type="entry name" value="S-(hydroxymethyl)glutathione dehydrogenase"/>
    <property type="match status" value="1"/>
</dbReference>
<dbReference type="CDD" id="cd08279">
    <property type="entry name" value="Zn_ADH_class_III"/>
    <property type="match status" value="1"/>
</dbReference>
<evidence type="ECO:0000259" key="8">
    <source>
        <dbReference type="SMART" id="SM00829"/>
    </source>
</evidence>
<comment type="similarity">
    <text evidence="2 7">Belongs to the zinc-containing alcohol dehydrogenase family.</text>
</comment>
<sequence>MKAVVFRDPQSPIEFVDVDLAPPRAGEVRVRIAAAGVCHSDLHVKRGEWDAAAPLVMGHEGSGVVTELGEGVTTLAVGDHVVLSWVPPCGECRYCRAGHEARCQKVATVVAPLGVLFDGTSRLSRDGEPLHHYLGVSSFAEEVVVPASGAVKVRDDAPLDVVAVVGCAVATGVGAVLNTAAVEPGSTVAVIGCGGVGLNVVQGARLAGAERIVAIDVRPEKTQMALQFGATDRIDASQGDAVAQLRELIPDGVDYAFDAIGRTSTTEQSIQMLGLGGAAVIVGLPPTGARASFEPLVLAEADQRILGSNYGSVRPSIDVPALVDRYMDGQLKIDPLISGRRPLSEAAAALDDLEAGSALRTLLIP</sequence>
<evidence type="ECO:0000256" key="3">
    <source>
        <dbReference type="ARBA" id="ARBA00022723"/>
    </source>
</evidence>
<gene>
    <name evidence="9" type="ORF">PWF71_07270</name>
</gene>
<proteinExistence type="inferred from homology"/>
<feature type="domain" description="Enoyl reductase (ER)" evidence="8">
    <location>
        <begin position="10"/>
        <end position="364"/>
    </location>
</feature>
<dbReference type="PROSITE" id="PS00059">
    <property type="entry name" value="ADH_ZINC"/>
    <property type="match status" value="1"/>
</dbReference>
<dbReference type="InterPro" id="IPR013154">
    <property type="entry name" value="ADH-like_N"/>
</dbReference>
<evidence type="ECO:0000313" key="9">
    <source>
        <dbReference type="EMBL" id="WEF22466.1"/>
    </source>
</evidence>
<dbReference type="SUPFAM" id="SSF51735">
    <property type="entry name" value="NAD(P)-binding Rossmann-fold domains"/>
    <property type="match status" value="1"/>
</dbReference>
<evidence type="ECO:0000256" key="4">
    <source>
        <dbReference type="ARBA" id="ARBA00022833"/>
    </source>
</evidence>
<accession>A0AAJ6ASH9</accession>
<evidence type="ECO:0000256" key="1">
    <source>
        <dbReference type="ARBA" id="ARBA00001947"/>
    </source>
</evidence>
<evidence type="ECO:0000256" key="5">
    <source>
        <dbReference type="ARBA" id="ARBA00023002"/>
    </source>
</evidence>
<comment type="cofactor">
    <cofactor evidence="1 7">
        <name>Zn(2+)</name>
        <dbReference type="ChEBI" id="CHEBI:29105"/>
    </cofactor>
</comment>
<name>A0AAJ6ASH9_MICMQ</name>
<dbReference type="PANTHER" id="PTHR43880:SF12">
    <property type="entry name" value="ALCOHOL DEHYDROGENASE CLASS-3"/>
    <property type="match status" value="1"/>
</dbReference>
<dbReference type="Proteomes" id="UP001214756">
    <property type="component" value="Chromosome"/>
</dbReference>
<keyword evidence="4 7" id="KW-0862">Zinc</keyword>
<dbReference type="SUPFAM" id="SSF50129">
    <property type="entry name" value="GroES-like"/>
    <property type="match status" value="2"/>
</dbReference>
<dbReference type="InterPro" id="IPR020843">
    <property type="entry name" value="ER"/>
</dbReference>
<dbReference type="EMBL" id="CP118606">
    <property type="protein sequence ID" value="WEF22466.1"/>
    <property type="molecule type" value="Genomic_DNA"/>
</dbReference>
<dbReference type="GO" id="GO:0008270">
    <property type="term" value="F:zinc ion binding"/>
    <property type="evidence" value="ECO:0007669"/>
    <property type="project" value="InterPro"/>
</dbReference>